<dbReference type="AlphaFoldDB" id="A0A9D9ENZ9"/>
<dbReference type="InterPro" id="IPR002586">
    <property type="entry name" value="CobQ/CobB/MinD/ParA_Nub-bd_dom"/>
</dbReference>
<keyword evidence="2" id="KW-0067">ATP-binding</keyword>
<keyword evidence="1" id="KW-0547">Nucleotide-binding</keyword>
<reference evidence="4" key="1">
    <citation type="submission" date="2020-10" db="EMBL/GenBank/DDBJ databases">
        <authorList>
            <person name="Gilroy R."/>
        </authorList>
    </citation>
    <scope>NUCLEOTIDE SEQUENCE</scope>
    <source>
        <strain evidence="4">B3-4054</strain>
    </source>
</reference>
<feature type="domain" description="CobQ/CobB/MinD/ParA nucleotide binding" evidence="3">
    <location>
        <begin position="6"/>
        <end position="272"/>
    </location>
</feature>
<dbReference type="Proteomes" id="UP000823616">
    <property type="component" value="Unassembled WGS sequence"/>
</dbReference>
<dbReference type="GO" id="GO:0005829">
    <property type="term" value="C:cytosol"/>
    <property type="evidence" value="ECO:0007669"/>
    <property type="project" value="TreeGrafter"/>
</dbReference>
<sequence length="327" mass="35364">MEILPVASGKGGVGKSVVAVNLAGMLAGMGKQVVLCDFDLGGANLHTLLGVRNNSAGLGNFIYKQVSSVAPLIQETGTPGLSFIAGDCLYPGTPNLDFFTKKKLLKELSLLPGDYALLDLGAGSTYNILDFYLMTRNSILVTTAEITSILNAYSFLKAAVFRFLNAQFAAKSPERQFIQDAIRSNTHGTDFSVLTVVDQLCGRFPESGEKARQELSRLCPQIIVNRGKNGQDLEMARRLRSLVRAKLNVRLDFIGFLPEDSAVPLSVAKRTPLFVSAPDSPFLTALQASAERITVHDYNLNEDLAAGDEDEDGDLERLRNEFTGNAG</sequence>
<evidence type="ECO:0000313" key="4">
    <source>
        <dbReference type="EMBL" id="MBO8450086.1"/>
    </source>
</evidence>
<organism evidence="4 5">
    <name type="scientific">Candidatus Avitreponema avistercoris</name>
    <dbReference type="NCBI Taxonomy" id="2840705"/>
    <lineage>
        <taxon>Bacteria</taxon>
        <taxon>Pseudomonadati</taxon>
        <taxon>Spirochaetota</taxon>
        <taxon>Spirochaetia</taxon>
        <taxon>Spirochaetales</taxon>
        <taxon>Candidatus Avitreponema</taxon>
    </lineage>
</organism>
<dbReference type="GO" id="GO:0016887">
    <property type="term" value="F:ATP hydrolysis activity"/>
    <property type="evidence" value="ECO:0007669"/>
    <property type="project" value="TreeGrafter"/>
</dbReference>
<name>A0A9D9ENZ9_9SPIR</name>
<evidence type="ECO:0000256" key="1">
    <source>
        <dbReference type="ARBA" id="ARBA00022741"/>
    </source>
</evidence>
<evidence type="ECO:0000256" key="2">
    <source>
        <dbReference type="ARBA" id="ARBA00022840"/>
    </source>
</evidence>
<evidence type="ECO:0000313" key="5">
    <source>
        <dbReference type="Proteomes" id="UP000823616"/>
    </source>
</evidence>
<comment type="caution">
    <text evidence="4">The sequence shown here is derived from an EMBL/GenBank/DDBJ whole genome shotgun (WGS) entry which is preliminary data.</text>
</comment>
<protein>
    <submittedName>
        <fullName evidence="4">P-loop NTPase</fullName>
    </submittedName>
</protein>
<dbReference type="Gene3D" id="3.40.50.300">
    <property type="entry name" value="P-loop containing nucleotide triphosphate hydrolases"/>
    <property type="match status" value="1"/>
</dbReference>
<dbReference type="InterPro" id="IPR050625">
    <property type="entry name" value="ParA/MinD_ATPase"/>
</dbReference>
<dbReference type="PANTHER" id="PTHR43384">
    <property type="entry name" value="SEPTUM SITE-DETERMINING PROTEIN MIND HOMOLOG, CHLOROPLASTIC-RELATED"/>
    <property type="match status" value="1"/>
</dbReference>
<dbReference type="Pfam" id="PF01656">
    <property type="entry name" value="CbiA"/>
    <property type="match status" value="1"/>
</dbReference>
<dbReference type="InterPro" id="IPR027417">
    <property type="entry name" value="P-loop_NTPase"/>
</dbReference>
<dbReference type="GO" id="GO:0009898">
    <property type="term" value="C:cytoplasmic side of plasma membrane"/>
    <property type="evidence" value="ECO:0007669"/>
    <property type="project" value="TreeGrafter"/>
</dbReference>
<accession>A0A9D9ENZ9</accession>
<dbReference type="GO" id="GO:0005524">
    <property type="term" value="F:ATP binding"/>
    <property type="evidence" value="ECO:0007669"/>
    <property type="project" value="UniProtKB-KW"/>
</dbReference>
<evidence type="ECO:0000259" key="3">
    <source>
        <dbReference type="Pfam" id="PF01656"/>
    </source>
</evidence>
<dbReference type="PANTHER" id="PTHR43384:SF4">
    <property type="entry name" value="CELLULOSE BIOSYNTHESIS PROTEIN BCSQ-RELATED"/>
    <property type="match status" value="1"/>
</dbReference>
<dbReference type="EMBL" id="JADIMS010000052">
    <property type="protein sequence ID" value="MBO8450086.1"/>
    <property type="molecule type" value="Genomic_DNA"/>
</dbReference>
<dbReference type="SUPFAM" id="SSF52540">
    <property type="entry name" value="P-loop containing nucleoside triphosphate hydrolases"/>
    <property type="match status" value="1"/>
</dbReference>
<dbReference type="GO" id="GO:0051782">
    <property type="term" value="P:negative regulation of cell division"/>
    <property type="evidence" value="ECO:0007669"/>
    <property type="project" value="TreeGrafter"/>
</dbReference>
<reference evidence="4" key="2">
    <citation type="journal article" date="2021" name="PeerJ">
        <title>Extensive microbial diversity within the chicken gut microbiome revealed by metagenomics and culture.</title>
        <authorList>
            <person name="Gilroy R."/>
            <person name="Ravi A."/>
            <person name="Getino M."/>
            <person name="Pursley I."/>
            <person name="Horton D.L."/>
            <person name="Alikhan N.F."/>
            <person name="Baker D."/>
            <person name="Gharbi K."/>
            <person name="Hall N."/>
            <person name="Watson M."/>
            <person name="Adriaenssens E.M."/>
            <person name="Foster-Nyarko E."/>
            <person name="Jarju S."/>
            <person name="Secka A."/>
            <person name="Antonio M."/>
            <person name="Oren A."/>
            <person name="Chaudhuri R.R."/>
            <person name="La Ragione R."/>
            <person name="Hildebrand F."/>
            <person name="Pallen M.J."/>
        </authorList>
    </citation>
    <scope>NUCLEOTIDE SEQUENCE</scope>
    <source>
        <strain evidence="4">B3-4054</strain>
    </source>
</reference>
<proteinExistence type="predicted"/>
<gene>
    <name evidence="4" type="ORF">IAA96_03165</name>
</gene>